<protein>
    <submittedName>
        <fullName evidence="2">Uncharacterized protein</fullName>
    </submittedName>
</protein>
<proteinExistence type="predicted"/>
<evidence type="ECO:0000256" key="1">
    <source>
        <dbReference type="SAM" id="Phobius"/>
    </source>
</evidence>
<dbReference type="SUPFAM" id="SSF56726">
    <property type="entry name" value="DNA topoisomerase IV, alpha subunit"/>
    <property type="match status" value="1"/>
</dbReference>
<reference evidence="2" key="1">
    <citation type="submission" date="2018-12" db="EMBL/GenBank/DDBJ databases">
        <authorList>
            <person name="Will S."/>
            <person name="Neumann-Schaal M."/>
            <person name="Henke P."/>
        </authorList>
    </citation>
    <scope>NUCLEOTIDE SEQUENCE</scope>
    <source>
        <strain evidence="2">PCC 7102</strain>
    </source>
</reference>
<dbReference type="GO" id="GO:0005694">
    <property type="term" value="C:chromosome"/>
    <property type="evidence" value="ECO:0007669"/>
    <property type="project" value="InterPro"/>
</dbReference>
<dbReference type="Gene3D" id="3.40.1360.10">
    <property type="match status" value="1"/>
</dbReference>
<reference evidence="2" key="2">
    <citation type="journal article" date="2019" name="Genome Biol. Evol.">
        <title>Day and night: Metabolic profiles and evolutionary relationships of six axenic non-marine cyanobacteria.</title>
        <authorList>
            <person name="Will S.E."/>
            <person name="Henke P."/>
            <person name="Boedeker C."/>
            <person name="Huang S."/>
            <person name="Brinkmann H."/>
            <person name="Rohde M."/>
            <person name="Jarek M."/>
            <person name="Friedl T."/>
            <person name="Seufert S."/>
            <person name="Schumacher M."/>
            <person name="Overmann J."/>
            <person name="Neumann-Schaal M."/>
            <person name="Petersen J."/>
        </authorList>
    </citation>
    <scope>NUCLEOTIDE SEQUENCE [LARGE SCALE GENOMIC DNA]</scope>
    <source>
        <strain evidence="2">PCC 7102</strain>
    </source>
</reference>
<dbReference type="RefSeq" id="WP_127084573.1">
    <property type="nucleotide sequence ID" value="NZ_RSCL01000018.1"/>
</dbReference>
<dbReference type="AlphaFoldDB" id="A0A433V6M3"/>
<name>A0A433V6M3_9CYAN</name>
<feature type="transmembrane region" description="Helical" evidence="1">
    <location>
        <begin position="154"/>
        <end position="173"/>
    </location>
</feature>
<keyword evidence="1" id="KW-0812">Transmembrane</keyword>
<dbReference type="OrthoDB" id="427126at2"/>
<sequence>MKCIQCGTDNKLKERYENQGKCKNCGHEFAFELRTATPYYLSKVTDTFFQNLIIGISVNNTLNFTSKQLFYFLHRKLKPKNYLFKSKGLDITSYIVINALITFTLGNALYEDYKSPIVYFIIAGAVGLLNIGLTLINSSPMNLTDQELQKNSRVLYTLGVIIIGTGVLGSLVAWEYWEIISLLVGVIAIYSGKVVKNRKSELVEKLAISEARFLELLNRWESINSKIPRRLAPAQEYNIPTQVNFDVTAYSFDRLVVCDSADIAQFLIANNFHFENNCAILSITGYPQSIFDTTMQMLRRNPELKVYALHNCTSEGLCVVHRLSTSPDWFKDTNVTIIDIGITPRQVLANKNNLLVEKSSLTVDEVQLPNEIRSTLTLQELQWLQAGNFVNLESFKPQQLIQIIQRRISNSSNLENNTSLLVDSGSSDTSIYMSESFG</sequence>
<dbReference type="Proteomes" id="UP000271624">
    <property type="component" value="Unassembled WGS sequence"/>
</dbReference>
<comment type="caution">
    <text evidence="2">The sequence shown here is derived from an EMBL/GenBank/DDBJ whole genome shotgun (WGS) entry which is preliminary data.</text>
</comment>
<evidence type="ECO:0000313" key="2">
    <source>
        <dbReference type="EMBL" id="RUT01750.1"/>
    </source>
</evidence>
<keyword evidence="1" id="KW-1133">Transmembrane helix</keyword>
<evidence type="ECO:0000313" key="3">
    <source>
        <dbReference type="Proteomes" id="UP000271624"/>
    </source>
</evidence>
<keyword evidence="3" id="KW-1185">Reference proteome</keyword>
<keyword evidence="1" id="KW-0472">Membrane</keyword>
<dbReference type="EMBL" id="RSCL01000018">
    <property type="protein sequence ID" value="RUT01750.1"/>
    <property type="molecule type" value="Genomic_DNA"/>
</dbReference>
<gene>
    <name evidence="2" type="ORF">DSM106972_063730</name>
</gene>
<dbReference type="GO" id="GO:0003677">
    <property type="term" value="F:DNA binding"/>
    <property type="evidence" value="ECO:0007669"/>
    <property type="project" value="InterPro"/>
</dbReference>
<dbReference type="InterPro" id="IPR036078">
    <property type="entry name" value="Spo11/TopoVI_A_sf"/>
</dbReference>
<feature type="transmembrane region" description="Helical" evidence="1">
    <location>
        <begin position="91"/>
        <end position="110"/>
    </location>
</feature>
<organism evidence="2 3">
    <name type="scientific">Dulcicalothrix desertica PCC 7102</name>
    <dbReference type="NCBI Taxonomy" id="232991"/>
    <lineage>
        <taxon>Bacteria</taxon>
        <taxon>Bacillati</taxon>
        <taxon>Cyanobacteriota</taxon>
        <taxon>Cyanophyceae</taxon>
        <taxon>Nostocales</taxon>
        <taxon>Calotrichaceae</taxon>
        <taxon>Dulcicalothrix</taxon>
    </lineage>
</organism>
<accession>A0A433V6M3</accession>
<feature type="transmembrane region" description="Helical" evidence="1">
    <location>
        <begin position="116"/>
        <end position="133"/>
    </location>
</feature>